<evidence type="ECO:0000313" key="3">
    <source>
        <dbReference type="Proteomes" id="UP000187891"/>
    </source>
</evidence>
<reference evidence="3" key="1">
    <citation type="submission" date="2016-10" db="EMBL/GenBank/DDBJ databases">
        <authorList>
            <person name="Wibberg D."/>
        </authorList>
    </citation>
    <scope>NUCLEOTIDE SEQUENCE [LARGE SCALE GENOMIC DNA]</scope>
</reference>
<proteinExistence type="predicted"/>
<dbReference type="Proteomes" id="UP000187891">
    <property type="component" value="Unassembled WGS sequence"/>
</dbReference>
<dbReference type="InterPro" id="IPR011990">
    <property type="entry name" value="TPR-like_helical_dom_sf"/>
</dbReference>
<dbReference type="RefSeq" id="WP_077120066.1">
    <property type="nucleotide sequence ID" value="NZ_FMUE01000005.1"/>
</dbReference>
<accession>A0A1R3TNL9</accession>
<evidence type="ECO:0000313" key="2">
    <source>
        <dbReference type="EMBL" id="SCX23752.1"/>
    </source>
</evidence>
<feature type="compositionally biased region" description="Polar residues" evidence="1">
    <location>
        <begin position="569"/>
        <end position="584"/>
    </location>
</feature>
<evidence type="ECO:0000256" key="1">
    <source>
        <dbReference type="SAM" id="MobiDB-lite"/>
    </source>
</evidence>
<name>A0A1R3TNL9_9HYPH</name>
<protein>
    <submittedName>
        <fullName evidence="2">Tetratricopeptide repeat</fullName>
    </submittedName>
</protein>
<gene>
    <name evidence="2" type="ORF">DSM25559_2446</name>
</gene>
<dbReference type="Gene3D" id="1.25.40.10">
    <property type="entry name" value="Tetratricopeptide repeat domain"/>
    <property type="match status" value="2"/>
</dbReference>
<feature type="region of interest" description="Disordered" evidence="1">
    <location>
        <begin position="44"/>
        <end position="68"/>
    </location>
</feature>
<dbReference type="AlphaFoldDB" id="A0A1R3TNL9"/>
<dbReference type="STRING" id="1907666.DSM25559_2446"/>
<dbReference type="EMBL" id="FMUE01000005">
    <property type="protein sequence ID" value="SCX23752.1"/>
    <property type="molecule type" value="Genomic_DNA"/>
</dbReference>
<dbReference type="SUPFAM" id="SSF48452">
    <property type="entry name" value="TPR-like"/>
    <property type="match status" value="2"/>
</dbReference>
<feature type="compositionally biased region" description="Polar residues" evidence="1">
    <location>
        <begin position="56"/>
        <end position="68"/>
    </location>
</feature>
<organism evidence="2 3">
    <name type="scientific">Agrobacterium rosae</name>
    <dbReference type="NCBI Taxonomy" id="1972867"/>
    <lineage>
        <taxon>Bacteria</taxon>
        <taxon>Pseudomonadati</taxon>
        <taxon>Pseudomonadota</taxon>
        <taxon>Alphaproteobacteria</taxon>
        <taxon>Hyphomicrobiales</taxon>
        <taxon>Rhizobiaceae</taxon>
        <taxon>Rhizobium/Agrobacterium group</taxon>
        <taxon>Agrobacterium</taxon>
    </lineage>
</organism>
<sequence>MNGKSLYISAAILAVGGVAAFQWRDELLGRVSNVHTTGSINPGGLGNRVSFDPSPVRTNPVPSTAGTRVAQTETLRAEPPVTVPAIDGSQEPTLARMQRAAPASSQVVPPDAGQAPPVVDESALRYFATQGDTARLQAEIARLKALYPDWTPPADPLAAPELRDPQLDAMWQLYANGRYAEVRKAIADRQSTDANWQPPSNLLDMVNLAEARQRLVNSSDLKQYNAVIETASTNPGLLTCSEVDVLWRLADAFARTAKPERARDAYTYILTNCRGAGERLATVQKASTVLPIAMTDDLLSKERPGADGQLEFEPIRDDLARQLVANAGEDKNVTVPPTYLMRLERLAESNKLASDALLLGWYNLRRDKMEDAEKWFRQARAADDSAPASQGLALALIARDAPQEAEAVMYKWRALSDDSRKTYLASAANLLALDPPVALEPEVLKRIAEEAVSQKDAATAQEFGWYSRAFQQPQLALQWFSAALGWKSDDEASAYGLALTYQDLNNVAEVRRLQQQWGAQSQRIVAIGRQEPQSAERVLARQPEASAGSAQAVAVRPTDVAYTQYANTVTPRQARTAGQSQPSRKTSRCAPSFNPDSLPPQQALQEGWCLMEVNRPAEALKAFGSALKGGQESVRSDAAYGQSLAYLRMGLTDNAAISATKAGMDRTKATELQIAILTDRALAAYQNKQYEKALILLDQRARFATERSDLMVIRGYAYLNLKRYGEAIQVFEGPASTGQRDAVRGLAAARDARPSKGPSGG</sequence>
<feature type="region of interest" description="Disordered" evidence="1">
    <location>
        <begin position="569"/>
        <end position="598"/>
    </location>
</feature>